<dbReference type="AlphaFoldDB" id="A0A066UXD0"/>
<dbReference type="Gene3D" id="3.30.300.30">
    <property type="match status" value="1"/>
</dbReference>
<keyword evidence="2 6" id="KW-0436">Ligase</keyword>
<evidence type="ECO:0000256" key="1">
    <source>
        <dbReference type="ARBA" id="ARBA00022428"/>
    </source>
</evidence>
<evidence type="ECO:0000313" key="7">
    <source>
        <dbReference type="Proteomes" id="UP000027219"/>
    </source>
</evidence>
<dbReference type="InterPro" id="IPR042099">
    <property type="entry name" value="ANL_N_sf"/>
</dbReference>
<evidence type="ECO:0000256" key="2">
    <source>
        <dbReference type="ARBA" id="ARBA00022598"/>
    </source>
</evidence>
<dbReference type="NCBIfam" id="NF006539">
    <property type="entry name" value="PRK09029.1"/>
    <property type="match status" value="1"/>
</dbReference>
<dbReference type="InterPro" id="IPR020845">
    <property type="entry name" value="AMP-binding_CS"/>
</dbReference>
<dbReference type="RefSeq" id="WP_032549590.1">
    <property type="nucleotide sequence ID" value="NZ_JFFR01000002.1"/>
</dbReference>
<comment type="caution">
    <text evidence="6">The sequence shown here is derived from an EMBL/GenBank/DDBJ whole genome shotgun (WGS) entry which is preliminary data.</text>
</comment>
<dbReference type="Proteomes" id="UP000027219">
    <property type="component" value="Unassembled WGS sequence"/>
</dbReference>
<dbReference type="NCBIfam" id="TIGR01923">
    <property type="entry name" value="menE"/>
    <property type="match status" value="1"/>
</dbReference>
<reference evidence="6 7" key="1">
    <citation type="submission" date="2014-02" db="EMBL/GenBank/DDBJ databases">
        <title>Vibrio fortis Dalian14 Genome Sequencing.</title>
        <authorList>
            <person name="Wang Y."/>
            <person name="Song L."/>
            <person name="Liu G."/>
            <person name="Ding J."/>
        </authorList>
    </citation>
    <scope>NUCLEOTIDE SEQUENCE [LARGE SCALE GENOMIC DNA]</scope>
    <source>
        <strain evidence="6 7">Dalian14</strain>
    </source>
</reference>
<dbReference type="InterPro" id="IPR045851">
    <property type="entry name" value="AMP-bd_C_sf"/>
</dbReference>
<dbReference type="PANTHER" id="PTHR43767">
    <property type="entry name" value="LONG-CHAIN-FATTY-ACID--COA LIGASE"/>
    <property type="match status" value="1"/>
</dbReference>
<dbReference type="SUPFAM" id="SSF56801">
    <property type="entry name" value="Acetyl-CoA synthetase-like"/>
    <property type="match status" value="1"/>
</dbReference>
<dbReference type="EMBL" id="JFFR01000002">
    <property type="protein sequence ID" value="KDN30532.1"/>
    <property type="molecule type" value="Genomic_DNA"/>
</dbReference>
<evidence type="ECO:0000259" key="5">
    <source>
        <dbReference type="Pfam" id="PF00501"/>
    </source>
</evidence>
<proteinExistence type="predicted"/>
<keyword evidence="4" id="KW-0067">ATP-binding</keyword>
<evidence type="ECO:0000256" key="3">
    <source>
        <dbReference type="ARBA" id="ARBA00022741"/>
    </source>
</evidence>
<dbReference type="InterPro" id="IPR010192">
    <property type="entry name" value="MenE"/>
</dbReference>
<dbReference type="Pfam" id="PF00501">
    <property type="entry name" value="AMP-binding"/>
    <property type="match status" value="1"/>
</dbReference>
<feature type="domain" description="AMP-dependent synthetase/ligase" evidence="5">
    <location>
        <begin position="9"/>
        <end position="329"/>
    </location>
</feature>
<keyword evidence="3" id="KW-0547">Nucleotide-binding</keyword>
<keyword evidence="7" id="KW-1185">Reference proteome</keyword>
<dbReference type="PANTHER" id="PTHR43767:SF1">
    <property type="entry name" value="NONRIBOSOMAL PEPTIDE SYNTHASE PES1 (EUROFUNG)-RELATED"/>
    <property type="match status" value="1"/>
</dbReference>
<dbReference type="CDD" id="cd17630">
    <property type="entry name" value="OSB_MenE-like"/>
    <property type="match status" value="1"/>
</dbReference>
<accession>A0A066UXD0</accession>
<organism evidence="6 7">
    <name type="scientific">Vibrio fortis</name>
    <dbReference type="NCBI Taxonomy" id="212667"/>
    <lineage>
        <taxon>Bacteria</taxon>
        <taxon>Pseudomonadati</taxon>
        <taxon>Pseudomonadota</taxon>
        <taxon>Gammaproteobacteria</taxon>
        <taxon>Vibrionales</taxon>
        <taxon>Vibrionaceae</taxon>
        <taxon>Vibrio</taxon>
    </lineage>
</organism>
<dbReference type="InterPro" id="IPR050237">
    <property type="entry name" value="ATP-dep_AMP-bd_enzyme"/>
</dbReference>
<dbReference type="GO" id="GO:0008756">
    <property type="term" value="F:o-succinylbenzoate-CoA ligase activity"/>
    <property type="evidence" value="ECO:0007669"/>
    <property type="project" value="InterPro"/>
</dbReference>
<dbReference type="GO" id="GO:0009234">
    <property type="term" value="P:menaquinone biosynthetic process"/>
    <property type="evidence" value="ECO:0007669"/>
    <property type="project" value="UniProtKB-KW"/>
</dbReference>
<protein>
    <submittedName>
        <fullName evidence="6">O-succinylbenzoic acid--CoA ligase</fullName>
    </submittedName>
</protein>
<dbReference type="InterPro" id="IPR000873">
    <property type="entry name" value="AMP-dep_synth/lig_dom"/>
</dbReference>
<keyword evidence="1" id="KW-0474">Menaquinone biosynthesis</keyword>
<gene>
    <name evidence="6" type="ORF">VFDL14_07355</name>
</gene>
<dbReference type="STRING" id="212667.VFDL14_07355"/>
<sequence length="466" mass="51539">MTFTNSLWQQWASASPDSCALITPSHTLNWRELDALVQRYSAYLNTQGLSKGDVLTIVGKNSSELVLAYLASLNLGVLVAMTMSQPSKKLEQKLETLYSAGKERFVAFTGECGEALNVDAKLIQLPSLEDILGFIPYPQKQSSGETNDLASIVFTSGSTGNPKAVAHTARQHIASATGLLEYFKFRSDDTWLLSLPMYHVSGLAIFYRWLVAGATLKVGNQGLEQDIDGCTHASLVATQLRRLLDSECPLSLNHVLLGGSHIPNQLAQEANQRGIKTWLGYGMTEAASTVTAKPVDESNTTGFVLPQRRVKVDDSRIYIAGETLASGYYYQGSLTPLVDDTGWFDSKDLGQWVDDQLLIIGRADNQFISGGENIHCEEIEQALSKLSGINQAIVVPVEDREFGFRPVAIIDCVELPTKDWFCEKLVGRLEKFKLPIEYHRMPVLDQQGIKVSRADLARWLKEARYQ</sequence>
<dbReference type="Gene3D" id="3.40.50.12780">
    <property type="entry name" value="N-terminal domain of ligase-like"/>
    <property type="match status" value="1"/>
</dbReference>
<dbReference type="GO" id="GO:0005524">
    <property type="term" value="F:ATP binding"/>
    <property type="evidence" value="ECO:0007669"/>
    <property type="project" value="UniProtKB-KW"/>
</dbReference>
<dbReference type="OrthoDB" id="9803968at2"/>
<name>A0A066UXD0_9VIBR</name>
<evidence type="ECO:0000313" key="6">
    <source>
        <dbReference type="EMBL" id="KDN30532.1"/>
    </source>
</evidence>
<evidence type="ECO:0000256" key="4">
    <source>
        <dbReference type="ARBA" id="ARBA00022840"/>
    </source>
</evidence>
<dbReference type="PROSITE" id="PS00455">
    <property type="entry name" value="AMP_BINDING"/>
    <property type="match status" value="1"/>
</dbReference>